<keyword evidence="2" id="KW-1185">Reference proteome</keyword>
<name>A0AAD6WJW8_9ROSI</name>
<dbReference type="AlphaFoldDB" id="A0AAD6WJW8"/>
<comment type="caution">
    <text evidence="1">The sequence shown here is derived from an EMBL/GenBank/DDBJ whole genome shotgun (WGS) entry which is preliminary data.</text>
</comment>
<evidence type="ECO:0000313" key="1">
    <source>
        <dbReference type="EMBL" id="KAJ7014601.1"/>
    </source>
</evidence>
<gene>
    <name evidence="1" type="ORF">NC653_004036</name>
</gene>
<reference evidence="1 2" key="1">
    <citation type="journal article" date="2023" name="Mol. Ecol. Resour.">
        <title>Chromosome-level genome assembly of a triploid poplar Populus alba 'Berolinensis'.</title>
        <authorList>
            <person name="Chen S."/>
            <person name="Yu Y."/>
            <person name="Wang X."/>
            <person name="Wang S."/>
            <person name="Zhang T."/>
            <person name="Zhou Y."/>
            <person name="He R."/>
            <person name="Meng N."/>
            <person name="Wang Y."/>
            <person name="Liu W."/>
            <person name="Liu Z."/>
            <person name="Liu J."/>
            <person name="Guo Q."/>
            <person name="Huang H."/>
            <person name="Sederoff R.R."/>
            <person name="Wang G."/>
            <person name="Qu G."/>
            <person name="Chen S."/>
        </authorList>
    </citation>
    <scope>NUCLEOTIDE SEQUENCE [LARGE SCALE GENOMIC DNA]</scope>
    <source>
        <strain evidence="1">SC-2020</strain>
    </source>
</reference>
<protein>
    <submittedName>
        <fullName evidence="1">Uncharacterized protein</fullName>
    </submittedName>
</protein>
<sequence>MGRSSLSSTGIQIGRVNANCQRNVVSSAFVRITSVLHAHRLTSLRAGARTVKLYKCLLLSMEVEADR</sequence>
<evidence type="ECO:0000313" key="2">
    <source>
        <dbReference type="Proteomes" id="UP001164929"/>
    </source>
</evidence>
<dbReference type="Proteomes" id="UP001164929">
    <property type="component" value="Chromosome 1"/>
</dbReference>
<organism evidence="1 2">
    <name type="scientific">Populus alba x Populus x berolinensis</name>
    <dbReference type="NCBI Taxonomy" id="444605"/>
    <lineage>
        <taxon>Eukaryota</taxon>
        <taxon>Viridiplantae</taxon>
        <taxon>Streptophyta</taxon>
        <taxon>Embryophyta</taxon>
        <taxon>Tracheophyta</taxon>
        <taxon>Spermatophyta</taxon>
        <taxon>Magnoliopsida</taxon>
        <taxon>eudicotyledons</taxon>
        <taxon>Gunneridae</taxon>
        <taxon>Pentapetalae</taxon>
        <taxon>rosids</taxon>
        <taxon>fabids</taxon>
        <taxon>Malpighiales</taxon>
        <taxon>Salicaceae</taxon>
        <taxon>Saliceae</taxon>
        <taxon>Populus</taxon>
    </lineage>
</organism>
<proteinExistence type="predicted"/>
<dbReference type="EMBL" id="JAQIZT010000001">
    <property type="protein sequence ID" value="KAJ7014601.1"/>
    <property type="molecule type" value="Genomic_DNA"/>
</dbReference>
<accession>A0AAD6WJW8</accession>